<feature type="compositionally biased region" description="Basic and acidic residues" evidence="1">
    <location>
        <begin position="112"/>
        <end position="122"/>
    </location>
</feature>
<sequence>MGRSEEMDESITGDDHTVSGESVDLSKPEAAGATSEPAPRFAVVISGDGSAAIDGEPVPTAEGVSVDAAILDMLHRHAHDRNTAVTATIADPSAGYVAFVEVAPDGSSSLLEQREQPPETAEHGIPAVPSGAVLDDDHDDHDDYDVEDRDDVDGSDEGDDDFDGEAYVREEQSREQLVGASLPPPAPSPRIVRATRSRQSDDEYESPGLLHKPLVVGPVALGVAALVVVPLVILGSGGSDGSGSHGRTARAAAETSRSPSAEESAPTPFASVSTLPTSLSSTAKPEKSSSPKDGGGFTATDTAATAVNRLARRDPSGRHICYRAYVSGQGWQKTVCDGTTAGATSQDRPIKALNIAVSGTGGSAANAFVHDPGSTNGQGRWEPHWTAVVADGGNNYIGSTKPSAPNMSGFAINIGSGRICQTAKVSDHGWVDRGCTAARPAFAFGGALKNTRYLEAVKLTV</sequence>
<evidence type="ECO:0008006" key="4">
    <source>
        <dbReference type="Google" id="ProtNLM"/>
    </source>
</evidence>
<feature type="compositionally biased region" description="Low complexity" evidence="1">
    <location>
        <begin position="245"/>
        <end position="282"/>
    </location>
</feature>
<evidence type="ECO:0000313" key="3">
    <source>
        <dbReference type="Proteomes" id="UP001601303"/>
    </source>
</evidence>
<protein>
    <recommendedName>
        <fullName evidence="4">Hydrophobic W protein</fullName>
    </recommendedName>
</protein>
<dbReference type="SMART" id="SM00728">
    <property type="entry name" value="ChW"/>
    <property type="match status" value="1"/>
</dbReference>
<evidence type="ECO:0000256" key="1">
    <source>
        <dbReference type="SAM" id="MobiDB-lite"/>
    </source>
</evidence>
<gene>
    <name evidence="2" type="ORF">ACFYNQ_22835</name>
</gene>
<feature type="compositionally biased region" description="Acidic residues" evidence="1">
    <location>
        <begin position="1"/>
        <end position="12"/>
    </location>
</feature>
<dbReference type="EMBL" id="JBIAHM010000008">
    <property type="protein sequence ID" value="MFE9601388.1"/>
    <property type="molecule type" value="Genomic_DNA"/>
</dbReference>
<feature type="region of interest" description="Disordered" evidence="1">
    <location>
        <begin position="107"/>
        <end position="208"/>
    </location>
</feature>
<dbReference type="InterPro" id="IPR006637">
    <property type="entry name" value="ChW"/>
</dbReference>
<organism evidence="2 3">
    <name type="scientific">Streptomyces hokutonensis</name>
    <dbReference type="NCBI Taxonomy" id="1306990"/>
    <lineage>
        <taxon>Bacteria</taxon>
        <taxon>Bacillati</taxon>
        <taxon>Actinomycetota</taxon>
        <taxon>Actinomycetes</taxon>
        <taxon>Kitasatosporales</taxon>
        <taxon>Streptomycetaceae</taxon>
        <taxon>Streptomyces</taxon>
    </lineage>
</organism>
<proteinExistence type="predicted"/>
<comment type="caution">
    <text evidence="2">The sequence shown here is derived from an EMBL/GenBank/DDBJ whole genome shotgun (WGS) entry which is preliminary data.</text>
</comment>
<dbReference type="RefSeq" id="WP_388108564.1">
    <property type="nucleotide sequence ID" value="NZ_JBIAHM010000008.1"/>
</dbReference>
<accession>A0ABW6M7T1</accession>
<evidence type="ECO:0000313" key="2">
    <source>
        <dbReference type="EMBL" id="MFE9601388.1"/>
    </source>
</evidence>
<dbReference type="Proteomes" id="UP001601303">
    <property type="component" value="Unassembled WGS sequence"/>
</dbReference>
<feature type="region of interest" description="Disordered" evidence="1">
    <location>
        <begin position="236"/>
        <end position="299"/>
    </location>
</feature>
<feature type="compositionally biased region" description="Acidic residues" evidence="1">
    <location>
        <begin position="134"/>
        <end position="164"/>
    </location>
</feature>
<dbReference type="Pfam" id="PF07538">
    <property type="entry name" value="ChW"/>
    <property type="match status" value="1"/>
</dbReference>
<reference evidence="2 3" key="1">
    <citation type="submission" date="2024-10" db="EMBL/GenBank/DDBJ databases">
        <title>The Natural Products Discovery Center: Release of the First 8490 Sequenced Strains for Exploring Actinobacteria Biosynthetic Diversity.</title>
        <authorList>
            <person name="Kalkreuter E."/>
            <person name="Kautsar S.A."/>
            <person name="Yang D."/>
            <person name="Bader C.D."/>
            <person name="Teijaro C.N."/>
            <person name="Fluegel L."/>
            <person name="Davis C.M."/>
            <person name="Simpson J.R."/>
            <person name="Lauterbach L."/>
            <person name="Steele A.D."/>
            <person name="Gui C."/>
            <person name="Meng S."/>
            <person name="Li G."/>
            <person name="Viehrig K."/>
            <person name="Ye F."/>
            <person name="Su P."/>
            <person name="Kiefer A.F."/>
            <person name="Nichols A."/>
            <person name="Cepeda A.J."/>
            <person name="Yan W."/>
            <person name="Fan B."/>
            <person name="Jiang Y."/>
            <person name="Adhikari A."/>
            <person name="Zheng C.-J."/>
            <person name="Schuster L."/>
            <person name="Cowan T.M."/>
            <person name="Smanski M.J."/>
            <person name="Chevrette M.G."/>
            <person name="De Carvalho L.P.S."/>
            <person name="Shen B."/>
        </authorList>
    </citation>
    <scope>NUCLEOTIDE SEQUENCE [LARGE SCALE GENOMIC DNA]</scope>
    <source>
        <strain evidence="2 3">NPDC006488</strain>
    </source>
</reference>
<feature type="region of interest" description="Disordered" evidence="1">
    <location>
        <begin position="1"/>
        <end position="39"/>
    </location>
</feature>
<keyword evidence="3" id="KW-1185">Reference proteome</keyword>
<name>A0ABW6M7T1_9ACTN</name>